<dbReference type="InterPro" id="IPR009343">
    <property type="entry name" value="DUF1002"/>
</dbReference>
<reference evidence="1 2" key="1">
    <citation type="submission" date="2016-10" db="EMBL/GenBank/DDBJ databases">
        <title>Complete Genome Sequence of Peptococcaceae strain DCMF.</title>
        <authorList>
            <person name="Edwards R.J."/>
            <person name="Holland S.I."/>
            <person name="Deshpande N.P."/>
            <person name="Wong Y.K."/>
            <person name="Ertan H."/>
            <person name="Manefield M."/>
            <person name="Russell T.L."/>
            <person name="Lee M.J."/>
        </authorList>
    </citation>
    <scope>NUCLEOTIDE SEQUENCE [LARGE SCALE GENOMIC DNA]</scope>
    <source>
        <strain evidence="1 2">DCMF</strain>
    </source>
</reference>
<organism evidence="1 2">
    <name type="scientific">Formimonas warabiya</name>
    <dbReference type="NCBI Taxonomy" id="1761012"/>
    <lineage>
        <taxon>Bacteria</taxon>
        <taxon>Bacillati</taxon>
        <taxon>Bacillota</taxon>
        <taxon>Clostridia</taxon>
        <taxon>Eubacteriales</taxon>
        <taxon>Peptococcaceae</taxon>
        <taxon>Candidatus Formimonas</taxon>
    </lineage>
</organism>
<protein>
    <recommendedName>
        <fullName evidence="3">DUF1002 domain-containing protein</fullName>
    </recommendedName>
</protein>
<dbReference type="EMBL" id="CP017634">
    <property type="protein sequence ID" value="ATW27092.1"/>
    <property type="molecule type" value="Genomic_DNA"/>
</dbReference>
<gene>
    <name evidence="1" type="ORF">DCMF_22145</name>
</gene>
<dbReference type="Proteomes" id="UP000323521">
    <property type="component" value="Chromosome"/>
</dbReference>
<proteinExistence type="predicted"/>
<dbReference type="Pfam" id="PF06207">
    <property type="entry name" value="DUF1002"/>
    <property type="match status" value="1"/>
</dbReference>
<evidence type="ECO:0000313" key="2">
    <source>
        <dbReference type="Proteomes" id="UP000323521"/>
    </source>
</evidence>
<keyword evidence="2" id="KW-1185">Reference proteome</keyword>
<dbReference type="KEGG" id="fwa:DCMF_22145"/>
<dbReference type="AlphaFoldDB" id="A0A3G1KXC6"/>
<evidence type="ECO:0008006" key="3">
    <source>
        <dbReference type="Google" id="ProtNLM"/>
    </source>
</evidence>
<evidence type="ECO:0000313" key="1">
    <source>
        <dbReference type="EMBL" id="ATW27092.1"/>
    </source>
</evidence>
<dbReference type="RefSeq" id="WP_148136434.1">
    <property type="nucleotide sequence ID" value="NZ_CP017634.1"/>
</dbReference>
<sequence>MHTRKIAIIILVFLGIFCAKEVLADAVRVISYGADLTDAQRDKVYGIFGLEEGEKKDIAVTEVSNKEEKKYLEGLVEPKVIGSKAISCAYVELLEAGAGITVKTHNITWVTPEMYASALTTGEVKDAKVVAAAPFPVSGTAALTGIFKAFEAATGKNLDREAKVVANEEMVRTGEIGEAIDNNHKAADLVIRIKEEVIKRNLSDPSEIRQVVINISQDLNVQLTEKQIQQLVSLMQKINGLNLSASEIGTQLADIRSKLDTLVAQSQGIRGFLQRILDFLAQIVNGIKSLLS</sequence>
<dbReference type="OrthoDB" id="9810153at2"/>
<name>A0A3G1KXC6_FORW1</name>
<accession>A0A3G1KXC6</accession>